<dbReference type="PANTHER" id="PTHR47986">
    <property type="entry name" value="OSJNBA0070M12.3 PROTEIN"/>
    <property type="match status" value="1"/>
</dbReference>
<dbReference type="Pfam" id="PF00069">
    <property type="entry name" value="Pkinase"/>
    <property type="match status" value="1"/>
</dbReference>
<dbReference type="PROSITE" id="PS00107">
    <property type="entry name" value="PROTEIN_KINASE_ATP"/>
    <property type="match status" value="1"/>
</dbReference>
<feature type="binding site" evidence="16">
    <location>
        <position position="587"/>
    </location>
    <ligand>
        <name>ATP</name>
        <dbReference type="ChEBI" id="CHEBI:30616"/>
    </ligand>
</feature>
<dbReference type="AlphaFoldDB" id="A0A0K9PDJ2"/>
<dbReference type="CDD" id="cd14066">
    <property type="entry name" value="STKc_IRAK"/>
    <property type="match status" value="1"/>
</dbReference>
<dbReference type="GO" id="GO:0007165">
    <property type="term" value="P:signal transduction"/>
    <property type="evidence" value="ECO:0000318"/>
    <property type="project" value="GO_Central"/>
</dbReference>
<dbReference type="FunFam" id="3.80.10.10:FF:000129">
    <property type="entry name" value="Leucine-rich repeat receptor-like kinase"/>
    <property type="match status" value="1"/>
</dbReference>
<dbReference type="InterPro" id="IPR032675">
    <property type="entry name" value="LRR_dom_sf"/>
</dbReference>
<evidence type="ECO:0000256" key="8">
    <source>
        <dbReference type="ARBA" id="ARBA00022737"/>
    </source>
</evidence>
<comment type="similarity">
    <text evidence="2">Belongs to the protein kinase superfamily. Ser/Thr protein kinase family.</text>
</comment>
<keyword evidence="7 17" id="KW-0732">Signal</keyword>
<dbReference type="InterPro" id="IPR017441">
    <property type="entry name" value="Protein_kinase_ATP_BS"/>
</dbReference>
<evidence type="ECO:0000256" key="16">
    <source>
        <dbReference type="PROSITE-ProRule" id="PRU10141"/>
    </source>
</evidence>
<dbReference type="Pfam" id="PF07714">
    <property type="entry name" value="PK_Tyr_Ser-Thr"/>
    <property type="match status" value="1"/>
</dbReference>
<evidence type="ECO:0000256" key="11">
    <source>
        <dbReference type="ARBA" id="ARBA00022840"/>
    </source>
</evidence>
<dbReference type="PROSITE" id="PS50011">
    <property type="entry name" value="PROTEIN_KINASE_DOM"/>
    <property type="match status" value="1"/>
</dbReference>
<evidence type="ECO:0000313" key="19">
    <source>
        <dbReference type="EMBL" id="KMZ66312.1"/>
    </source>
</evidence>
<dbReference type="EMBL" id="LFYR01000981">
    <property type="protein sequence ID" value="KMZ66312.1"/>
    <property type="molecule type" value="Genomic_DNA"/>
</dbReference>
<evidence type="ECO:0000256" key="13">
    <source>
        <dbReference type="ARBA" id="ARBA00023136"/>
    </source>
</evidence>
<dbReference type="GO" id="GO:0005524">
    <property type="term" value="F:ATP binding"/>
    <property type="evidence" value="ECO:0007669"/>
    <property type="project" value="UniProtKB-UniRule"/>
</dbReference>
<comment type="subcellular location">
    <subcellularLocation>
        <location evidence="1">Cell membrane</location>
        <topology evidence="1">Single-pass membrane protein</topology>
    </subcellularLocation>
</comment>
<reference evidence="20" key="1">
    <citation type="journal article" date="2016" name="Nature">
        <title>The genome of the seagrass Zostera marina reveals angiosperm adaptation to the sea.</title>
        <authorList>
            <person name="Olsen J.L."/>
            <person name="Rouze P."/>
            <person name="Verhelst B."/>
            <person name="Lin Y.-C."/>
            <person name="Bayer T."/>
            <person name="Collen J."/>
            <person name="Dattolo E."/>
            <person name="De Paoli E."/>
            <person name="Dittami S."/>
            <person name="Maumus F."/>
            <person name="Michel G."/>
            <person name="Kersting A."/>
            <person name="Lauritano C."/>
            <person name="Lohaus R."/>
            <person name="Toepel M."/>
            <person name="Tonon T."/>
            <person name="Vanneste K."/>
            <person name="Amirebrahimi M."/>
            <person name="Brakel J."/>
            <person name="Bostroem C."/>
            <person name="Chovatia M."/>
            <person name="Grimwood J."/>
            <person name="Jenkins J.W."/>
            <person name="Jueterbock A."/>
            <person name="Mraz A."/>
            <person name="Stam W.T."/>
            <person name="Tice H."/>
            <person name="Bornberg-Bauer E."/>
            <person name="Green P.J."/>
            <person name="Pearson G.A."/>
            <person name="Procaccini G."/>
            <person name="Duarte C.M."/>
            <person name="Schmutz J."/>
            <person name="Reusch T.B.H."/>
            <person name="Van de Peer Y."/>
        </authorList>
    </citation>
    <scope>NUCLEOTIDE SEQUENCE [LARGE SCALE GENOMIC DNA]</scope>
    <source>
        <strain evidence="20">cv. Finnish</strain>
    </source>
</reference>
<dbReference type="InterPro" id="IPR008271">
    <property type="entry name" value="Ser/Thr_kinase_AS"/>
</dbReference>
<dbReference type="FunFam" id="3.30.200.20:FF:000039">
    <property type="entry name" value="receptor-like protein kinase FERONIA"/>
    <property type="match status" value="1"/>
</dbReference>
<gene>
    <name evidence="19" type="ORF">ZOSMA_2G03280</name>
</gene>
<keyword evidence="14 19" id="KW-0675">Receptor</keyword>
<dbReference type="SUPFAM" id="SSF52058">
    <property type="entry name" value="L domain-like"/>
    <property type="match status" value="1"/>
</dbReference>
<keyword evidence="4" id="KW-0433">Leucine-rich repeat</keyword>
<evidence type="ECO:0000256" key="1">
    <source>
        <dbReference type="ARBA" id="ARBA00004162"/>
    </source>
</evidence>
<dbReference type="STRING" id="29655.A0A0K9PDJ2"/>
<dbReference type="PROSITE" id="PS00108">
    <property type="entry name" value="PROTEIN_KINASE_ST"/>
    <property type="match status" value="1"/>
</dbReference>
<dbReference type="GO" id="GO:0004675">
    <property type="term" value="F:transmembrane receptor protein serine/threonine kinase activity"/>
    <property type="evidence" value="ECO:0000318"/>
    <property type="project" value="GO_Central"/>
</dbReference>
<protein>
    <submittedName>
        <fullName evidence="19">Putative Receptor protein kinase</fullName>
    </submittedName>
</protein>
<dbReference type="InterPro" id="IPR000719">
    <property type="entry name" value="Prot_kinase_dom"/>
</dbReference>
<dbReference type="OMA" id="TIFTIMQ"/>
<dbReference type="InterPro" id="IPR001245">
    <property type="entry name" value="Ser-Thr/Tyr_kinase_cat_dom"/>
</dbReference>
<dbReference type="InterPro" id="IPR052422">
    <property type="entry name" value="Auxin_Ser/Thr_Kinase"/>
</dbReference>
<proteinExistence type="inferred from homology"/>
<keyword evidence="12" id="KW-1133">Transmembrane helix</keyword>
<keyword evidence="9 16" id="KW-0547">Nucleotide-binding</keyword>
<accession>A0A0K9PDJ2</accession>
<dbReference type="Proteomes" id="UP000036987">
    <property type="component" value="Unassembled WGS sequence"/>
</dbReference>
<evidence type="ECO:0000256" key="6">
    <source>
        <dbReference type="ARBA" id="ARBA00022692"/>
    </source>
</evidence>
<dbReference type="InterPro" id="IPR013210">
    <property type="entry name" value="LRR_N_plant-typ"/>
</dbReference>
<keyword evidence="11 16" id="KW-0067">ATP-binding</keyword>
<evidence type="ECO:0000259" key="18">
    <source>
        <dbReference type="PROSITE" id="PS50011"/>
    </source>
</evidence>
<evidence type="ECO:0000256" key="10">
    <source>
        <dbReference type="ARBA" id="ARBA00022777"/>
    </source>
</evidence>
<dbReference type="GO" id="GO:0005886">
    <property type="term" value="C:plasma membrane"/>
    <property type="evidence" value="ECO:0007669"/>
    <property type="project" value="UniProtKB-SubCell"/>
</dbReference>
<dbReference type="Gene3D" id="3.30.200.20">
    <property type="entry name" value="Phosphorylase Kinase, domain 1"/>
    <property type="match status" value="1"/>
</dbReference>
<evidence type="ECO:0000256" key="17">
    <source>
        <dbReference type="SAM" id="SignalP"/>
    </source>
</evidence>
<evidence type="ECO:0000256" key="9">
    <source>
        <dbReference type="ARBA" id="ARBA00022741"/>
    </source>
</evidence>
<evidence type="ECO:0000256" key="3">
    <source>
        <dbReference type="ARBA" id="ARBA00022527"/>
    </source>
</evidence>
<keyword evidence="15" id="KW-0325">Glycoprotein</keyword>
<keyword evidence="3" id="KW-0723">Serine/threonine-protein kinase</keyword>
<feature type="signal peptide" evidence="17">
    <location>
        <begin position="1"/>
        <end position="24"/>
    </location>
</feature>
<keyword evidence="5" id="KW-0808">Transferase</keyword>
<name>A0A0K9PDJ2_ZOSMR</name>
<dbReference type="SMART" id="SM00220">
    <property type="entry name" value="S_TKc"/>
    <property type="match status" value="1"/>
</dbReference>
<dbReference type="Gene3D" id="1.10.510.10">
    <property type="entry name" value="Transferase(Phosphotransferase) domain 1"/>
    <property type="match status" value="1"/>
</dbReference>
<dbReference type="OrthoDB" id="2018786at2759"/>
<dbReference type="PANTHER" id="PTHR47986:SF1">
    <property type="entry name" value="OS04G0685900 PROTEIN"/>
    <property type="match status" value="1"/>
</dbReference>
<dbReference type="SUPFAM" id="SSF56112">
    <property type="entry name" value="Protein kinase-like (PK-like)"/>
    <property type="match status" value="1"/>
</dbReference>
<keyword evidence="8" id="KW-0677">Repeat</keyword>
<dbReference type="InterPro" id="IPR001611">
    <property type="entry name" value="Leu-rich_rpt"/>
</dbReference>
<dbReference type="Pfam" id="PF08263">
    <property type="entry name" value="LRRNT_2"/>
    <property type="match status" value="2"/>
</dbReference>
<keyword evidence="6" id="KW-0812">Transmembrane</keyword>
<keyword evidence="10 19" id="KW-0418">Kinase</keyword>
<sequence length="932" mass="102952">MAMANQLTIMILLSSRIFFSDSVARMTSTHSGDFAVLNEFRRSIKNSELLNWPSVEDADDDPCGSKWKYIRCTSEGRIHMIQLKGLGLNGTLPFNLNNLTMLTDLCLTSNNFTGALPSLSGLSHLKHVFLDLNLFDTIPFDFFTGLTSLEVMVLDFNPLNKTAGWMFPLSLAGSTNLEELSCSGCNLLGELPDFLGNFAHLRSLNLSFNSLDGDVPANFNKLRNLTILKLNNNLENGNGLTGNINFLPSMVSITVAWLYGNSFSGIIPNNISLCRYLEDFTINNNKFTGPVPQSLPGMLQLEVVKLDNNLFLGPVPVMPKTTNFTYDYNSFCQIEAPGDPCASNVNVLIDFLGGLNYPTSITGSWKGNDPCRAWTGITCLDGKITEISMVDQNLTGIISPSLGYLRSLTTIQLGGNQLTGKVPKILARISSLKLLDITRNNIQPPLPKFSSSVELRIENNPLLDSDSSRPWSTIFTIMQIASAAAIVFILCCSFAFSIHNHGKKNENSDGDASTDDRGRINDESKKTIIENIFDINLTGSNSETVQIPLANLQSITENFSSENILGCGGFGVVYKGKCENGLLLAVKRMESFPLSRNSKAITEFHSEISALSKLRHRNLVSLLGYSIEGNERLLVYEYMANGALSNHLFRSKRVAGIKPLPWNARLSIALDMARGLEYLHTLASHSFIHRDLKSSNILLGEDYSAKISDFGLVKSAPDGNSIPTRLAGTFGYLAPEYASKLITIPLVLVLLSSKILGSPDRIIFFSVTGKITTKADVFSFGVVLMELVTGLAALDDNRSKETRHLATWFPTMITSEENLKTAIDPDLTNMLETTFPSIYTVAELAGNCTERDPHQRPDMDRVVNILSPLVAKWKPKREITEERETRRPLLEIVKDWQEEKSSFSIAVEEGHRNLPFGRISFDTTTFNSSDGW</sequence>
<dbReference type="InterPro" id="IPR011009">
    <property type="entry name" value="Kinase-like_dom_sf"/>
</dbReference>
<evidence type="ECO:0000256" key="15">
    <source>
        <dbReference type="ARBA" id="ARBA00023180"/>
    </source>
</evidence>
<feature type="chain" id="PRO_5005527889" evidence="17">
    <location>
        <begin position="25"/>
        <end position="932"/>
    </location>
</feature>
<evidence type="ECO:0000256" key="14">
    <source>
        <dbReference type="ARBA" id="ARBA00023170"/>
    </source>
</evidence>
<comment type="caution">
    <text evidence="19">The sequence shown here is derived from an EMBL/GenBank/DDBJ whole genome shotgun (WGS) entry which is preliminary data.</text>
</comment>
<dbReference type="Gene3D" id="3.80.10.10">
    <property type="entry name" value="Ribonuclease Inhibitor"/>
    <property type="match status" value="2"/>
</dbReference>
<evidence type="ECO:0000256" key="7">
    <source>
        <dbReference type="ARBA" id="ARBA00022729"/>
    </source>
</evidence>
<keyword evidence="20" id="KW-1185">Reference proteome</keyword>
<dbReference type="Pfam" id="PF00560">
    <property type="entry name" value="LRR_1"/>
    <property type="match status" value="2"/>
</dbReference>
<keyword evidence="13" id="KW-0472">Membrane</keyword>
<evidence type="ECO:0000313" key="20">
    <source>
        <dbReference type="Proteomes" id="UP000036987"/>
    </source>
</evidence>
<evidence type="ECO:0000256" key="4">
    <source>
        <dbReference type="ARBA" id="ARBA00022614"/>
    </source>
</evidence>
<organism evidence="19 20">
    <name type="scientific">Zostera marina</name>
    <name type="common">Eelgrass</name>
    <dbReference type="NCBI Taxonomy" id="29655"/>
    <lineage>
        <taxon>Eukaryota</taxon>
        <taxon>Viridiplantae</taxon>
        <taxon>Streptophyta</taxon>
        <taxon>Embryophyta</taxon>
        <taxon>Tracheophyta</taxon>
        <taxon>Spermatophyta</taxon>
        <taxon>Magnoliopsida</taxon>
        <taxon>Liliopsida</taxon>
        <taxon>Zosteraceae</taxon>
        <taxon>Zostera</taxon>
    </lineage>
</organism>
<evidence type="ECO:0000256" key="5">
    <source>
        <dbReference type="ARBA" id="ARBA00022679"/>
    </source>
</evidence>
<evidence type="ECO:0000256" key="12">
    <source>
        <dbReference type="ARBA" id="ARBA00022989"/>
    </source>
</evidence>
<evidence type="ECO:0000256" key="2">
    <source>
        <dbReference type="ARBA" id="ARBA00008684"/>
    </source>
</evidence>
<feature type="domain" description="Protein kinase" evidence="18">
    <location>
        <begin position="559"/>
        <end position="870"/>
    </location>
</feature>